<sequence length="118" mass="12890">MRFKLILAFVEDDKTDALLDAARDAGATGATIINNARGEGLKKTRGVFGLEITSSRDVLLLLVEEHRCRKILEKIAEVGEFDDTSGTGIALQLDVEDALGVKHQIKSLAQHLNLDMET</sequence>
<dbReference type="GO" id="GO:0030234">
    <property type="term" value="F:enzyme regulator activity"/>
    <property type="evidence" value="ECO:0007669"/>
    <property type="project" value="InterPro"/>
</dbReference>
<proteinExistence type="predicted"/>
<dbReference type="PATRIC" id="fig|267850.7.peg.966"/>
<evidence type="ECO:0000313" key="1">
    <source>
        <dbReference type="EMBL" id="KDE40380.1"/>
    </source>
</evidence>
<dbReference type="EMBL" id="JMSZ01000016">
    <property type="protein sequence ID" value="KDE40380.1"/>
    <property type="molecule type" value="Genomic_DNA"/>
</dbReference>
<dbReference type="InterPro" id="IPR002187">
    <property type="entry name" value="N-reg_PII"/>
</dbReference>
<dbReference type="InterPro" id="IPR011322">
    <property type="entry name" value="N-reg_PII-like_a/b"/>
</dbReference>
<dbReference type="SUPFAM" id="SSF54913">
    <property type="entry name" value="GlnB-like"/>
    <property type="match status" value="1"/>
</dbReference>
<name>A0A063Y5E8_9GAMM</name>
<dbReference type="InterPro" id="IPR015867">
    <property type="entry name" value="N-reg_PII/ATP_PRibTrfase_C"/>
</dbReference>
<dbReference type="Pfam" id="PF00543">
    <property type="entry name" value="P-II"/>
    <property type="match status" value="1"/>
</dbReference>
<dbReference type="RefSeq" id="WP_036544471.1">
    <property type="nucleotide sequence ID" value="NZ_JBKBNO010000001.1"/>
</dbReference>
<comment type="caution">
    <text evidence="1">The sequence shown here is derived from an EMBL/GenBank/DDBJ whole genome shotgun (WGS) entry which is preliminary data.</text>
</comment>
<gene>
    <name evidence="1" type="ORF">ADINL_0972</name>
</gene>
<dbReference type="STRING" id="267850.ADINL_0972"/>
<protein>
    <submittedName>
        <fullName evidence="1">Nitrogen regulatory protein P-II</fullName>
    </submittedName>
</protein>
<dbReference type="AlphaFoldDB" id="A0A063Y5E8"/>
<evidence type="ECO:0000313" key="2">
    <source>
        <dbReference type="Proteomes" id="UP000027318"/>
    </source>
</evidence>
<dbReference type="OrthoDB" id="9793517at2"/>
<keyword evidence="2" id="KW-1185">Reference proteome</keyword>
<organism evidence="1 2">
    <name type="scientific">Nitrincola lacisaponensis</name>
    <dbReference type="NCBI Taxonomy" id="267850"/>
    <lineage>
        <taxon>Bacteria</taxon>
        <taxon>Pseudomonadati</taxon>
        <taxon>Pseudomonadota</taxon>
        <taxon>Gammaproteobacteria</taxon>
        <taxon>Oceanospirillales</taxon>
        <taxon>Oceanospirillaceae</taxon>
        <taxon>Nitrincola</taxon>
    </lineage>
</organism>
<reference evidence="1 2" key="1">
    <citation type="journal article" date="2005" name="Int. J. Syst. Evol. Microbiol.">
        <title>Nitrincola lacisaponensis gen. nov., sp. nov., a novel alkaliphilic bacterium isolated from an alkaline, saline lake.</title>
        <authorList>
            <person name="Dimitriu P.A."/>
            <person name="Shukla S.K."/>
            <person name="Conradt J."/>
            <person name="Marquez M.C."/>
            <person name="Ventosa A."/>
            <person name="Maglia A."/>
            <person name="Peyton B.M."/>
            <person name="Pinkart H.C."/>
            <person name="Mormile M.R."/>
        </authorList>
    </citation>
    <scope>NUCLEOTIDE SEQUENCE [LARGE SCALE GENOMIC DNA]</scope>
    <source>
        <strain evidence="1 2">4CA</strain>
    </source>
</reference>
<dbReference type="Gene3D" id="3.30.70.120">
    <property type="match status" value="1"/>
</dbReference>
<dbReference type="SMART" id="SM00938">
    <property type="entry name" value="P-II"/>
    <property type="match status" value="1"/>
</dbReference>
<dbReference type="PROSITE" id="PS51343">
    <property type="entry name" value="PII_GLNB_DOM"/>
    <property type="match status" value="1"/>
</dbReference>
<dbReference type="Proteomes" id="UP000027318">
    <property type="component" value="Unassembled WGS sequence"/>
</dbReference>
<dbReference type="GO" id="GO:0006808">
    <property type="term" value="P:regulation of nitrogen utilization"/>
    <property type="evidence" value="ECO:0007669"/>
    <property type="project" value="InterPro"/>
</dbReference>
<accession>A0A063Y5E8</accession>